<comment type="caution">
    <text evidence="5">The sequence shown here is derived from an EMBL/GenBank/DDBJ whole genome shotgun (WGS) entry which is preliminary data.</text>
</comment>
<feature type="domain" description="PEP-utilising enzyme mobile" evidence="4">
    <location>
        <begin position="431"/>
        <end position="501"/>
    </location>
</feature>
<dbReference type="PANTHER" id="PTHR43030">
    <property type="entry name" value="PHOSPHOENOLPYRUVATE SYNTHASE"/>
    <property type="match status" value="1"/>
</dbReference>
<dbReference type="SUPFAM" id="SSF52009">
    <property type="entry name" value="Phosphohistidine domain"/>
    <property type="match status" value="1"/>
</dbReference>
<name>A0A1F6MR82_9BACT</name>
<dbReference type="Proteomes" id="UP000178347">
    <property type="component" value="Unassembled WGS sequence"/>
</dbReference>
<accession>A0A1F6MR82</accession>
<evidence type="ECO:0000313" key="6">
    <source>
        <dbReference type="Proteomes" id="UP000178347"/>
    </source>
</evidence>
<evidence type="ECO:0000256" key="1">
    <source>
        <dbReference type="ARBA" id="ARBA00007837"/>
    </source>
</evidence>
<sequence length="509" mass="59128">MKWRVNFSIPNCNYNIIDRTIGIFVDCIPKKNGEQLFKEWYLEFVEGTLTAFIPVLVVDAITEWIKDKIVAEPDWADEIHQECEKINRQYFAYAKELDKLDFKKFCIQDIYDKYIELRKLQSAGHSRAIATTWFLDSNGETYSNYLRQELGEHLQSIGVCDKVKMIEYFITLTTPYKKNFTQEEQIEFLELLKFIQSREQDVGILRDSKNEEVMEKISSEAIERITKHYEKWHWTPYGYIGPAYSLHHYLDELRGQLAVENVSDLVKEESARHDKIRSQIEKLEIEIKLPKKLSHLFQIARDIIWLKDFRKMCFYHGHYVLDKINSEFVRRLHLSLRQINHVPAPEFEDAVLRGKFDENAINERICYSLMWSDDKTVKYYYSEEAKRIKNSLDIEEDKLQTDELVGACACPGSARGKVKIVNSFEDVPKVENGDIMLAITTHPAFLPAMKRAAAIITEDGGITCHAAIVAREFRIPCVVGVKKICSVLKDGDLVEVDAGNGMVKVIKKI</sequence>
<comment type="similarity">
    <text evidence="1">Belongs to the PEP-utilizing enzyme family.</text>
</comment>
<dbReference type="InterPro" id="IPR006319">
    <property type="entry name" value="PEP_synth"/>
</dbReference>
<evidence type="ECO:0000256" key="3">
    <source>
        <dbReference type="ARBA" id="ARBA00022840"/>
    </source>
</evidence>
<keyword evidence="2" id="KW-0547">Nucleotide-binding</keyword>
<evidence type="ECO:0000259" key="4">
    <source>
        <dbReference type="Pfam" id="PF00391"/>
    </source>
</evidence>
<dbReference type="GO" id="GO:0005524">
    <property type="term" value="F:ATP binding"/>
    <property type="evidence" value="ECO:0007669"/>
    <property type="project" value="UniProtKB-KW"/>
</dbReference>
<dbReference type="PROSITE" id="PS00370">
    <property type="entry name" value="PEP_ENZYMES_PHOS_SITE"/>
    <property type="match status" value="1"/>
</dbReference>
<evidence type="ECO:0000256" key="2">
    <source>
        <dbReference type="ARBA" id="ARBA00022741"/>
    </source>
</evidence>
<dbReference type="InterPro" id="IPR018274">
    <property type="entry name" value="PEP_util_AS"/>
</dbReference>
<dbReference type="InterPro" id="IPR008279">
    <property type="entry name" value="PEP-util_enz_mobile_dom"/>
</dbReference>
<dbReference type="PANTHER" id="PTHR43030:SF1">
    <property type="entry name" value="PHOSPHOENOLPYRUVATE SYNTHASE"/>
    <property type="match status" value="1"/>
</dbReference>
<evidence type="ECO:0000313" key="5">
    <source>
        <dbReference type="EMBL" id="OGH73933.1"/>
    </source>
</evidence>
<reference evidence="5 6" key="1">
    <citation type="journal article" date="2016" name="Nat. Commun.">
        <title>Thousands of microbial genomes shed light on interconnected biogeochemical processes in an aquifer system.</title>
        <authorList>
            <person name="Anantharaman K."/>
            <person name="Brown C.T."/>
            <person name="Hug L.A."/>
            <person name="Sharon I."/>
            <person name="Castelle C.J."/>
            <person name="Probst A.J."/>
            <person name="Thomas B.C."/>
            <person name="Singh A."/>
            <person name="Wilkins M.J."/>
            <person name="Karaoz U."/>
            <person name="Brodie E.L."/>
            <person name="Williams K.H."/>
            <person name="Hubbard S.S."/>
            <person name="Banfield J.F."/>
        </authorList>
    </citation>
    <scope>NUCLEOTIDE SEQUENCE [LARGE SCALE GENOMIC DNA]</scope>
</reference>
<dbReference type="AlphaFoldDB" id="A0A1F6MR82"/>
<dbReference type="InterPro" id="IPR036637">
    <property type="entry name" value="Phosphohistidine_dom_sf"/>
</dbReference>
<proteinExistence type="inferred from homology"/>
<dbReference type="Gene3D" id="3.50.30.10">
    <property type="entry name" value="Phosphohistidine domain"/>
    <property type="match status" value="1"/>
</dbReference>
<dbReference type="GO" id="GO:0008986">
    <property type="term" value="F:pyruvate, water dikinase activity"/>
    <property type="evidence" value="ECO:0007669"/>
    <property type="project" value="InterPro"/>
</dbReference>
<protein>
    <recommendedName>
        <fullName evidence="4">PEP-utilising enzyme mobile domain-containing protein</fullName>
    </recommendedName>
</protein>
<gene>
    <name evidence="5" type="ORF">A3G00_03435</name>
</gene>
<organism evidence="5 6">
    <name type="scientific">Candidatus Magasanikbacteria bacterium RIFCSPLOWO2_12_FULL_43_12</name>
    <dbReference type="NCBI Taxonomy" id="1798692"/>
    <lineage>
        <taxon>Bacteria</taxon>
        <taxon>Candidatus Magasanikiibacteriota</taxon>
    </lineage>
</organism>
<dbReference type="EMBL" id="MFQN01000033">
    <property type="protein sequence ID" value="OGH73933.1"/>
    <property type="molecule type" value="Genomic_DNA"/>
</dbReference>
<keyword evidence="3" id="KW-0067">ATP-binding</keyword>
<dbReference type="STRING" id="1798692.A3G00_03435"/>
<dbReference type="Pfam" id="PF00391">
    <property type="entry name" value="PEP-utilizers"/>
    <property type="match status" value="1"/>
</dbReference>